<dbReference type="Proteomes" id="UP000290287">
    <property type="component" value="Unassembled WGS sequence"/>
</dbReference>
<protein>
    <submittedName>
        <fullName evidence="2">Uncharacterized protein</fullName>
    </submittedName>
</protein>
<sequence length="59" mass="7232">MAKWDKWLKDGNSNGKQKFSHKLNEFDESFGEDNKRHEKKSRRRQNRDKRSAFDEDFDI</sequence>
<dbReference type="AlphaFoldDB" id="A0A4V1LT98"/>
<dbReference type="RefSeq" id="WP_129120915.1">
    <property type="nucleotide sequence ID" value="NZ_PEIB01000002.1"/>
</dbReference>
<evidence type="ECO:0000313" key="2">
    <source>
        <dbReference type="EMBL" id="RXJ74448.1"/>
    </source>
</evidence>
<proteinExistence type="predicted"/>
<keyword evidence="3" id="KW-1185">Reference proteome</keyword>
<feature type="compositionally biased region" description="Basic residues" evidence="1">
    <location>
        <begin position="37"/>
        <end position="47"/>
    </location>
</feature>
<name>A0A4V1LT98_9GAMM</name>
<dbReference type="EMBL" id="PEIB01000002">
    <property type="protein sequence ID" value="RXJ74448.1"/>
    <property type="molecule type" value="Genomic_DNA"/>
</dbReference>
<accession>A0A4V1LT98</accession>
<gene>
    <name evidence="2" type="ORF">CS022_02280</name>
</gene>
<comment type="caution">
    <text evidence="2">The sequence shown here is derived from an EMBL/GenBank/DDBJ whole genome shotgun (WGS) entry which is preliminary data.</text>
</comment>
<evidence type="ECO:0000256" key="1">
    <source>
        <dbReference type="SAM" id="MobiDB-lite"/>
    </source>
</evidence>
<reference evidence="2 3" key="1">
    <citation type="submission" date="2017-10" db="EMBL/GenBank/DDBJ databases">
        <title>Nyctiphanis sp. nov., isolated from the stomach of the euphausiid Nyctiphanes simplex (Hansen, 1911) in the Gulf of California.</title>
        <authorList>
            <person name="Gomez-Gil B."/>
            <person name="Aguilar-Mendez M."/>
            <person name="Lopez-Cortes A."/>
            <person name="Gomez-Gutierrez J."/>
            <person name="Roque A."/>
            <person name="Lang E."/>
            <person name="Gonzalez-Castillo A."/>
        </authorList>
    </citation>
    <scope>NUCLEOTIDE SEQUENCE [LARGE SCALE GENOMIC DNA]</scope>
    <source>
        <strain evidence="2 3">CAIM 600</strain>
    </source>
</reference>
<evidence type="ECO:0000313" key="3">
    <source>
        <dbReference type="Proteomes" id="UP000290287"/>
    </source>
</evidence>
<feature type="region of interest" description="Disordered" evidence="1">
    <location>
        <begin position="1"/>
        <end position="59"/>
    </location>
</feature>
<organism evidence="2 3">
    <name type="scientific">Veronia nyctiphanis</name>
    <dbReference type="NCBI Taxonomy" id="1278244"/>
    <lineage>
        <taxon>Bacteria</taxon>
        <taxon>Pseudomonadati</taxon>
        <taxon>Pseudomonadota</taxon>
        <taxon>Gammaproteobacteria</taxon>
        <taxon>Vibrionales</taxon>
        <taxon>Vibrionaceae</taxon>
        <taxon>Veronia</taxon>
    </lineage>
</organism>